<comment type="subcellular location">
    <subcellularLocation>
        <location evidence="1">Nucleus</location>
    </subcellularLocation>
</comment>
<dbReference type="Pfam" id="PF21704">
    <property type="entry name" value="POLH-Rev1_HhH"/>
    <property type="match status" value="1"/>
</dbReference>
<reference evidence="13" key="1">
    <citation type="journal article" date="2020" name="Stud. Mycol.">
        <title>101 Dothideomycetes genomes: a test case for predicting lifestyles and emergence of pathogens.</title>
        <authorList>
            <person name="Haridas S."/>
            <person name="Albert R."/>
            <person name="Binder M."/>
            <person name="Bloem J."/>
            <person name="Labutti K."/>
            <person name="Salamov A."/>
            <person name="Andreopoulos B."/>
            <person name="Baker S."/>
            <person name="Barry K."/>
            <person name="Bills G."/>
            <person name="Bluhm B."/>
            <person name="Cannon C."/>
            <person name="Castanera R."/>
            <person name="Culley D."/>
            <person name="Daum C."/>
            <person name="Ezra D."/>
            <person name="Gonzalez J."/>
            <person name="Henrissat B."/>
            <person name="Kuo A."/>
            <person name="Liang C."/>
            <person name="Lipzen A."/>
            <person name="Lutzoni F."/>
            <person name="Magnuson J."/>
            <person name="Mondo S."/>
            <person name="Nolan M."/>
            <person name="Ohm R."/>
            <person name="Pangilinan J."/>
            <person name="Park H.-J."/>
            <person name="Ramirez L."/>
            <person name="Alfaro M."/>
            <person name="Sun H."/>
            <person name="Tritt A."/>
            <person name="Yoshinaga Y."/>
            <person name="Zwiers L.-H."/>
            <person name="Turgeon B."/>
            <person name="Goodwin S."/>
            <person name="Spatafora J."/>
            <person name="Crous P."/>
            <person name="Grigoriev I."/>
        </authorList>
    </citation>
    <scope>NUCLEOTIDE SEQUENCE</scope>
    <source>
        <strain evidence="13">CBS 115976</strain>
    </source>
</reference>
<dbReference type="GO" id="GO:0035861">
    <property type="term" value="C:site of double-strand break"/>
    <property type="evidence" value="ECO:0007669"/>
    <property type="project" value="TreeGrafter"/>
</dbReference>
<dbReference type="EMBL" id="MU004231">
    <property type="protein sequence ID" value="KAF2673775.1"/>
    <property type="molecule type" value="Genomic_DNA"/>
</dbReference>
<keyword evidence="14" id="KW-1185">Reference proteome</keyword>
<evidence type="ECO:0000256" key="2">
    <source>
        <dbReference type="ARBA" id="ARBA00022679"/>
    </source>
</evidence>
<keyword evidence="7" id="KW-0234">DNA repair</keyword>
<keyword evidence="3" id="KW-0479">Metal-binding</keyword>
<dbReference type="Pfam" id="PF11799">
    <property type="entry name" value="IMS_C"/>
    <property type="match status" value="1"/>
</dbReference>
<dbReference type="InterPro" id="IPR043502">
    <property type="entry name" value="DNA/RNA_pol_sf"/>
</dbReference>
<dbReference type="PIRSF" id="PIRSF036603">
    <property type="entry name" value="DPol_eta"/>
    <property type="match status" value="1"/>
</dbReference>
<accession>A0A6A6UNC1</accession>
<keyword evidence="5" id="KW-0863">Zinc-finger</keyword>
<evidence type="ECO:0000259" key="12">
    <source>
        <dbReference type="PROSITE" id="PS51907"/>
    </source>
</evidence>
<sequence>MSSPQYTSSPPASNPLEGRRRSKFTFKHLNQLSTYSTTTPLRTIAHVDLDAFYAQCEMVRLGVARDQPLAVQQWGALIAINYPSRKFGLTRHITAAEAKKLCPNIVCQHVATWREGDDTWAYHDDAFKNMGTHKVSLDPYRRESKKILATIKESLPPPPLQRVEKAGIDEVFIDMSAQIHSILLERYPELARLPPYDDLTENLPWPSQSTINWEADALVDLEAEELESDDPDWDDICLSIGAEIIRHVRKGVWDALHYTCSGGVARNKMLAKLGSGFNKPNKQTVIRTRAIQKFLNDFKFTKIRNLGGKLGDEIVAAFGTDLVKELCDVPVEQLQKLGDDTGVWLYNTLRGIDSSEVNSRTQVKSMLSAKSFRPSINTFEQGVRWLRIFAADIFSRCVEEGVLENKRKPKTITLHHRQGGTTKSKQALIPQGGLISEELIFDLAKSLLAQIVVDGRAWPCSNLSLSAGGFEDTITGNMGIKGFLVTGGQRPTKEVVDSSEASDSEEEPPTAKRQKIDVDDGIRRFFAHPSEAATSTHNENQATQARFPTETDVLDGIYICKKCSKPILQSDAGEHEDWHFAKNLENELRQEPRPAPVHQVESHAKEKVKEKTKTKRTAGQGHQSTEKVEKGQQRLRFGNG</sequence>
<dbReference type="PROSITE" id="PS50173">
    <property type="entry name" value="UMUC"/>
    <property type="match status" value="1"/>
</dbReference>
<gene>
    <name evidence="13" type="ORF">BT63DRAFT_410738</name>
</gene>
<dbReference type="OrthoDB" id="5723at2759"/>
<dbReference type="FunFam" id="3.40.1170.60:FF:000008">
    <property type="entry name" value="DNA polymerase eta subunit"/>
    <property type="match status" value="1"/>
</dbReference>
<evidence type="ECO:0000256" key="8">
    <source>
        <dbReference type="ARBA" id="ARBA00023242"/>
    </source>
</evidence>
<dbReference type="Gene3D" id="1.10.150.20">
    <property type="entry name" value="5' to 3' exonuclease, C-terminal subdomain"/>
    <property type="match status" value="1"/>
</dbReference>
<evidence type="ECO:0000256" key="1">
    <source>
        <dbReference type="ARBA" id="ARBA00004123"/>
    </source>
</evidence>
<evidence type="ECO:0000256" key="9">
    <source>
        <dbReference type="ARBA" id="ARBA00044975"/>
    </source>
</evidence>
<proteinExistence type="predicted"/>
<dbReference type="Pfam" id="PF00817">
    <property type="entry name" value="IMS"/>
    <property type="match status" value="1"/>
</dbReference>
<evidence type="ECO:0000313" key="13">
    <source>
        <dbReference type="EMBL" id="KAF2673775.1"/>
    </source>
</evidence>
<dbReference type="GO" id="GO:0005634">
    <property type="term" value="C:nucleus"/>
    <property type="evidence" value="ECO:0007669"/>
    <property type="project" value="UniProtKB-SubCell"/>
</dbReference>
<dbReference type="SUPFAM" id="SSF100879">
    <property type="entry name" value="Lesion bypass DNA polymerase (Y-family), little finger domain"/>
    <property type="match status" value="1"/>
</dbReference>
<dbReference type="Gene3D" id="3.30.70.270">
    <property type="match status" value="1"/>
</dbReference>
<evidence type="ECO:0000313" key="14">
    <source>
        <dbReference type="Proteomes" id="UP000799302"/>
    </source>
</evidence>
<dbReference type="InterPro" id="IPR017961">
    <property type="entry name" value="DNA_pol_Y-fam_little_finger"/>
</dbReference>
<keyword evidence="6" id="KW-0862">Zinc</keyword>
<dbReference type="GO" id="GO:0042276">
    <property type="term" value="P:error-prone translesion synthesis"/>
    <property type="evidence" value="ECO:0007669"/>
    <property type="project" value="TreeGrafter"/>
</dbReference>
<dbReference type="GO" id="GO:0003684">
    <property type="term" value="F:damaged DNA binding"/>
    <property type="evidence" value="ECO:0007669"/>
    <property type="project" value="InterPro"/>
</dbReference>
<evidence type="ECO:0000259" key="11">
    <source>
        <dbReference type="PROSITE" id="PS50173"/>
    </source>
</evidence>
<dbReference type="GO" id="GO:0003887">
    <property type="term" value="F:DNA-directed DNA polymerase activity"/>
    <property type="evidence" value="ECO:0007669"/>
    <property type="project" value="TreeGrafter"/>
</dbReference>
<dbReference type="AlphaFoldDB" id="A0A6A6UNC1"/>
<dbReference type="FunFam" id="3.30.1490.100:FF:000009">
    <property type="entry name" value="DNA polymerase eta subunit"/>
    <property type="match status" value="1"/>
</dbReference>
<evidence type="ECO:0000256" key="3">
    <source>
        <dbReference type="ARBA" id="ARBA00022723"/>
    </source>
</evidence>
<dbReference type="PANTHER" id="PTHR45873:SF1">
    <property type="entry name" value="DNA POLYMERASE ETA"/>
    <property type="match status" value="1"/>
</dbReference>
<feature type="region of interest" description="Disordered" evidence="10">
    <location>
        <begin position="588"/>
        <end position="640"/>
    </location>
</feature>
<dbReference type="PANTHER" id="PTHR45873">
    <property type="entry name" value="DNA POLYMERASE ETA"/>
    <property type="match status" value="1"/>
</dbReference>
<dbReference type="InterPro" id="IPR052230">
    <property type="entry name" value="DNA_polymerase_eta"/>
</dbReference>
<dbReference type="Pfam" id="PF18439">
    <property type="entry name" value="zf_UBZ"/>
    <property type="match status" value="1"/>
</dbReference>
<evidence type="ECO:0000256" key="4">
    <source>
        <dbReference type="ARBA" id="ARBA00022763"/>
    </source>
</evidence>
<feature type="domain" description="UmuC" evidence="11">
    <location>
        <begin position="44"/>
        <end position="307"/>
    </location>
</feature>
<dbReference type="GO" id="GO:0007064">
    <property type="term" value="P:mitotic sister chromatid cohesion"/>
    <property type="evidence" value="ECO:0007669"/>
    <property type="project" value="UniProtKB-ARBA"/>
</dbReference>
<dbReference type="GO" id="GO:0005657">
    <property type="term" value="C:replication fork"/>
    <property type="evidence" value="ECO:0007669"/>
    <property type="project" value="UniProtKB-ARBA"/>
</dbReference>
<dbReference type="GO" id="GO:0006281">
    <property type="term" value="P:DNA repair"/>
    <property type="evidence" value="ECO:0007669"/>
    <property type="project" value="UniProtKB-KW"/>
</dbReference>
<evidence type="ECO:0000256" key="6">
    <source>
        <dbReference type="ARBA" id="ARBA00022833"/>
    </source>
</evidence>
<dbReference type="InterPro" id="IPR001126">
    <property type="entry name" value="UmuC"/>
</dbReference>
<keyword evidence="4" id="KW-0227">DNA damage</keyword>
<dbReference type="PROSITE" id="PS51907">
    <property type="entry name" value="ZF_UBZ3"/>
    <property type="match status" value="1"/>
</dbReference>
<dbReference type="GO" id="GO:0008270">
    <property type="term" value="F:zinc ion binding"/>
    <property type="evidence" value="ECO:0007669"/>
    <property type="project" value="UniProtKB-KW"/>
</dbReference>
<dbReference type="InterPro" id="IPR041298">
    <property type="entry name" value="UBZ3"/>
</dbReference>
<dbReference type="Gene3D" id="3.30.1490.100">
    <property type="entry name" value="DNA polymerase, Y-family, little finger domain"/>
    <property type="match status" value="1"/>
</dbReference>
<dbReference type="SUPFAM" id="SSF56672">
    <property type="entry name" value="DNA/RNA polymerases"/>
    <property type="match status" value="1"/>
</dbReference>
<feature type="region of interest" description="Disordered" evidence="10">
    <location>
        <begin position="491"/>
        <end position="519"/>
    </location>
</feature>
<feature type="compositionally biased region" description="Basic and acidic residues" evidence="10">
    <location>
        <begin position="600"/>
        <end position="611"/>
    </location>
</feature>
<dbReference type="FunFam" id="1.10.150.20:FF:000014">
    <property type="entry name" value="Polymerase (DNA directed), eta"/>
    <property type="match status" value="1"/>
</dbReference>
<dbReference type="InterPro" id="IPR036775">
    <property type="entry name" value="DNA_pol_Y-fam_lit_finger_sf"/>
</dbReference>
<dbReference type="InterPro" id="IPR043128">
    <property type="entry name" value="Rev_trsase/Diguanyl_cyclase"/>
</dbReference>
<dbReference type="Gene3D" id="3.40.1170.60">
    <property type="match status" value="1"/>
</dbReference>
<dbReference type="GO" id="GO:0070987">
    <property type="term" value="P:error-free translesion synthesis"/>
    <property type="evidence" value="ECO:0007669"/>
    <property type="project" value="UniProtKB-ARBA"/>
</dbReference>
<dbReference type="GO" id="GO:0009314">
    <property type="term" value="P:response to radiation"/>
    <property type="evidence" value="ECO:0007669"/>
    <property type="project" value="TreeGrafter"/>
</dbReference>
<evidence type="ECO:0000256" key="7">
    <source>
        <dbReference type="ARBA" id="ARBA00023204"/>
    </source>
</evidence>
<evidence type="ECO:0000256" key="5">
    <source>
        <dbReference type="ARBA" id="ARBA00022771"/>
    </source>
</evidence>
<name>A0A6A6UNC1_9PEZI</name>
<keyword evidence="2" id="KW-0808">Transferase</keyword>
<organism evidence="13 14">
    <name type="scientific">Microthyrium microscopicum</name>
    <dbReference type="NCBI Taxonomy" id="703497"/>
    <lineage>
        <taxon>Eukaryota</taxon>
        <taxon>Fungi</taxon>
        <taxon>Dikarya</taxon>
        <taxon>Ascomycota</taxon>
        <taxon>Pezizomycotina</taxon>
        <taxon>Dothideomycetes</taxon>
        <taxon>Dothideomycetes incertae sedis</taxon>
        <taxon>Microthyriales</taxon>
        <taxon>Microthyriaceae</taxon>
        <taxon>Microthyrium</taxon>
    </lineage>
</organism>
<keyword evidence="8" id="KW-0539">Nucleus</keyword>
<feature type="domain" description="UBZ3-type" evidence="12">
    <location>
        <begin position="553"/>
        <end position="587"/>
    </location>
</feature>
<protein>
    <recommendedName>
        <fullName evidence="9">DNA polymerase eta</fullName>
    </recommendedName>
</protein>
<evidence type="ECO:0000256" key="10">
    <source>
        <dbReference type="SAM" id="MobiDB-lite"/>
    </source>
</evidence>
<dbReference type="Proteomes" id="UP000799302">
    <property type="component" value="Unassembled WGS sequence"/>
</dbReference>